<gene>
    <name evidence="4" type="ORF">F4556_000617</name>
</gene>
<dbReference type="AlphaFoldDB" id="A0A7W7S7Q5"/>
<evidence type="ECO:0000259" key="3">
    <source>
        <dbReference type="Pfam" id="PF00294"/>
    </source>
</evidence>
<keyword evidence="5" id="KW-1185">Reference proteome</keyword>
<proteinExistence type="predicted"/>
<dbReference type="GO" id="GO:0004001">
    <property type="term" value="F:adenosine kinase activity"/>
    <property type="evidence" value="ECO:0007669"/>
    <property type="project" value="UniProtKB-EC"/>
</dbReference>
<evidence type="ECO:0000256" key="2">
    <source>
        <dbReference type="ARBA" id="ARBA00022777"/>
    </source>
</evidence>
<protein>
    <submittedName>
        <fullName evidence="4">Adenosine kinase</fullName>
        <ecNumber evidence="4">2.7.1.20</ecNumber>
    </submittedName>
</protein>
<dbReference type="PANTHER" id="PTHR10584">
    <property type="entry name" value="SUGAR KINASE"/>
    <property type="match status" value="1"/>
</dbReference>
<sequence>MRISVTGPIVIDDLMTFPGQFTHLLLPDQLAHLSLSFLVDDLGVHEGGVAADVAYGLARMGHRPLLLGAVGRDFGTYRARLDRVGVDTSAVLVSERLTTARLTSTVDAANGRISSFHPGAQAEETEAPPGWADDAELVFLGPAHPEVMAGRAAECRRLGLPFLVDPTGRSAELAAFGAEAVLAGATHLVTNRRERAHLLEHTGWSATEVLRQVGCWVTTLGPDGAWIDYGDRPSVAVPAALTERRDGGGTSGAGGAFRAGLVAGIADGLDDEAAARLGCLLAGYALESTGSQGYTCTAEEVRQRLALAYPGPVLG</sequence>
<name>A0A7W7S7Q5_9ACTN</name>
<dbReference type="Pfam" id="PF00294">
    <property type="entry name" value="PfkB"/>
    <property type="match status" value="1"/>
</dbReference>
<comment type="caution">
    <text evidence="4">The sequence shown here is derived from an EMBL/GenBank/DDBJ whole genome shotgun (WGS) entry which is preliminary data.</text>
</comment>
<dbReference type="PANTHER" id="PTHR10584:SF166">
    <property type="entry name" value="RIBOKINASE"/>
    <property type="match status" value="1"/>
</dbReference>
<evidence type="ECO:0000313" key="4">
    <source>
        <dbReference type="EMBL" id="MBB4945082.1"/>
    </source>
</evidence>
<dbReference type="EMBL" id="JACHJR010000001">
    <property type="protein sequence ID" value="MBB4945082.1"/>
    <property type="molecule type" value="Genomic_DNA"/>
</dbReference>
<keyword evidence="2 4" id="KW-0418">Kinase</keyword>
<evidence type="ECO:0000256" key="1">
    <source>
        <dbReference type="ARBA" id="ARBA00022679"/>
    </source>
</evidence>
<dbReference type="Gene3D" id="3.40.1190.20">
    <property type="match status" value="1"/>
</dbReference>
<dbReference type="Proteomes" id="UP000573327">
    <property type="component" value="Unassembled WGS sequence"/>
</dbReference>
<dbReference type="EC" id="2.7.1.20" evidence="4"/>
<dbReference type="RefSeq" id="WP_184911410.1">
    <property type="nucleotide sequence ID" value="NZ_JACHJR010000001.1"/>
</dbReference>
<organism evidence="4 5">
    <name type="scientific">Kitasatospora gansuensis</name>
    <dbReference type="NCBI Taxonomy" id="258050"/>
    <lineage>
        <taxon>Bacteria</taxon>
        <taxon>Bacillati</taxon>
        <taxon>Actinomycetota</taxon>
        <taxon>Actinomycetes</taxon>
        <taxon>Kitasatosporales</taxon>
        <taxon>Streptomycetaceae</taxon>
        <taxon>Kitasatospora</taxon>
    </lineage>
</organism>
<reference evidence="4 5" key="1">
    <citation type="submission" date="2020-08" db="EMBL/GenBank/DDBJ databases">
        <title>Sequencing the genomes of 1000 actinobacteria strains.</title>
        <authorList>
            <person name="Klenk H.-P."/>
        </authorList>
    </citation>
    <scope>NUCLEOTIDE SEQUENCE [LARGE SCALE GENOMIC DNA]</scope>
    <source>
        <strain evidence="4 5">DSM 44786</strain>
    </source>
</reference>
<dbReference type="SUPFAM" id="SSF53613">
    <property type="entry name" value="Ribokinase-like"/>
    <property type="match status" value="1"/>
</dbReference>
<feature type="domain" description="Carbohydrate kinase PfkB" evidence="3">
    <location>
        <begin position="35"/>
        <end position="292"/>
    </location>
</feature>
<accession>A0A7W7S7Q5</accession>
<evidence type="ECO:0000313" key="5">
    <source>
        <dbReference type="Proteomes" id="UP000573327"/>
    </source>
</evidence>
<dbReference type="InterPro" id="IPR011611">
    <property type="entry name" value="PfkB_dom"/>
</dbReference>
<keyword evidence="1 4" id="KW-0808">Transferase</keyword>
<dbReference type="InterPro" id="IPR029056">
    <property type="entry name" value="Ribokinase-like"/>
</dbReference>